<feature type="domain" description="F-box" evidence="1">
    <location>
        <begin position="4"/>
        <end position="57"/>
    </location>
</feature>
<dbReference type="InterPro" id="IPR001810">
    <property type="entry name" value="F-box_dom"/>
</dbReference>
<name>A0A8S0WW37_CYCAE</name>
<sequence length="555" mass="62393">MATIHDLPYETLIHIFLQNTFYSVEAPFSPYRTTFATSHVCRRWREIAVDNPQLWTNCAASCPFPSHELCSELIKRCVHGPIQMIAFPVIFEDMYLGDHVKVTTPTLSHTRNGTVILHNTSIPPMCYGSRTVLTTLIPHLIPQTKTVLLNIQASQAKRMRALFRVDVSHLKDLSVGVRHRPQQQRLHYTLRTHPELCKSLDRQISSAVVPWQLRSLDLRGCGVQFANLNALVNLEVLALHNLPRKSKLTPVEWLHTASRLPRLKRLELVRVTRRLIGNRIPRVGQEIELKNVEHFTLVGPLAQVGQMLAWVILPAQCAVKVSCEAADDINQFPNVVRALGDLWFADGMVRGDVGMGPRIAIEVREGALRIKTLPPTEDDDDQETSDFFVEFLWVTDPRLRVHSRRRLPGGRPTVGPYDLLWFTCRYMGTAFRHAADITIHSLLPPPGAGHEKLLTTLLKPFSKVERITVLGNASVGLLGPFFLCPSKFVVTTSPTLEVVVVAGALNQYIDVDIQNITSNPQLGREWTSFLLPLLPLLPSKCMDDLCKSLSVLGLH</sequence>
<keyword evidence="3" id="KW-1185">Reference proteome</keyword>
<organism evidence="2 3">
    <name type="scientific">Cyclocybe aegerita</name>
    <name type="common">Black poplar mushroom</name>
    <name type="synonym">Agrocybe aegerita</name>
    <dbReference type="NCBI Taxonomy" id="1973307"/>
    <lineage>
        <taxon>Eukaryota</taxon>
        <taxon>Fungi</taxon>
        <taxon>Dikarya</taxon>
        <taxon>Basidiomycota</taxon>
        <taxon>Agaricomycotina</taxon>
        <taxon>Agaricomycetes</taxon>
        <taxon>Agaricomycetidae</taxon>
        <taxon>Agaricales</taxon>
        <taxon>Agaricineae</taxon>
        <taxon>Bolbitiaceae</taxon>
        <taxon>Cyclocybe</taxon>
    </lineage>
</organism>
<gene>
    <name evidence="2" type="ORF">AAE3_LOCUS9454</name>
</gene>
<dbReference type="InterPro" id="IPR036047">
    <property type="entry name" value="F-box-like_dom_sf"/>
</dbReference>
<evidence type="ECO:0000313" key="3">
    <source>
        <dbReference type="Proteomes" id="UP000467700"/>
    </source>
</evidence>
<dbReference type="AlphaFoldDB" id="A0A8S0WW37"/>
<dbReference type="SUPFAM" id="SSF81383">
    <property type="entry name" value="F-box domain"/>
    <property type="match status" value="1"/>
</dbReference>
<dbReference type="Proteomes" id="UP000467700">
    <property type="component" value="Unassembled WGS sequence"/>
</dbReference>
<dbReference type="Pfam" id="PF12937">
    <property type="entry name" value="F-box-like"/>
    <property type="match status" value="1"/>
</dbReference>
<dbReference type="OrthoDB" id="2841073at2759"/>
<protein>
    <recommendedName>
        <fullName evidence="1">F-box domain-containing protein</fullName>
    </recommendedName>
</protein>
<accession>A0A8S0WW37</accession>
<evidence type="ECO:0000313" key="2">
    <source>
        <dbReference type="EMBL" id="CAA7267206.1"/>
    </source>
</evidence>
<evidence type="ECO:0000259" key="1">
    <source>
        <dbReference type="Pfam" id="PF12937"/>
    </source>
</evidence>
<dbReference type="Gene3D" id="1.20.1280.50">
    <property type="match status" value="1"/>
</dbReference>
<reference evidence="2 3" key="1">
    <citation type="submission" date="2020-01" db="EMBL/GenBank/DDBJ databases">
        <authorList>
            <person name="Gupta K D."/>
        </authorList>
    </citation>
    <scope>NUCLEOTIDE SEQUENCE [LARGE SCALE GENOMIC DNA]</scope>
</reference>
<comment type="caution">
    <text evidence="2">The sequence shown here is derived from an EMBL/GenBank/DDBJ whole genome shotgun (WGS) entry which is preliminary data.</text>
</comment>
<dbReference type="EMBL" id="CACVBS010000058">
    <property type="protein sequence ID" value="CAA7267206.1"/>
    <property type="molecule type" value="Genomic_DNA"/>
</dbReference>
<proteinExistence type="predicted"/>